<accession>A0A9X4R7K8</accession>
<evidence type="ECO:0000313" key="2">
    <source>
        <dbReference type="Proteomes" id="UP001152766"/>
    </source>
</evidence>
<dbReference type="RefSeq" id="WP_268146331.1">
    <property type="nucleotide sequence ID" value="NZ_JAPPUW010000001.1"/>
</dbReference>
<gene>
    <name evidence="1" type="ORF">EXJ73_06655</name>
</gene>
<dbReference type="AlphaFoldDB" id="A0A9X4R7K8"/>
<evidence type="ECO:0000313" key="1">
    <source>
        <dbReference type="EMBL" id="MDG0862153.1"/>
    </source>
</evidence>
<name>A0A9X4R7K8_9BURK</name>
<protein>
    <submittedName>
        <fullName evidence="1">Uncharacterized protein</fullName>
    </submittedName>
</protein>
<proteinExistence type="predicted"/>
<dbReference type="Proteomes" id="UP001152766">
    <property type="component" value="Unassembled WGS sequence"/>
</dbReference>
<keyword evidence="2" id="KW-1185">Reference proteome</keyword>
<dbReference type="EMBL" id="SGUG01000007">
    <property type="protein sequence ID" value="MDG0862153.1"/>
    <property type="molecule type" value="Genomic_DNA"/>
</dbReference>
<sequence length="222" mass="23517">MNQDKLWSQTLADGPLLLALFDAGDRLLQANAAYRQAWGLVDGAAPPWAEMVKAARQAGAGPADLPEPRGRVAQRGYEQVWRDGRRLWWVEQRLPDGGLALTGVDISALERPRPPAGQLLAAQAGRELLQALLSDPRAWPLSVATLAADADAATLLARIRGEDGCMRLEDGRLLVMLPSTGPAQAAALGERLGALALTEAVWGEPAAALLARSVGGRDSGPR</sequence>
<organism evidence="1 2">
    <name type="scientific">Pelomonas aquatica</name>
    <dbReference type="NCBI Taxonomy" id="431058"/>
    <lineage>
        <taxon>Bacteria</taxon>
        <taxon>Pseudomonadati</taxon>
        <taxon>Pseudomonadota</taxon>
        <taxon>Betaproteobacteria</taxon>
        <taxon>Burkholderiales</taxon>
        <taxon>Sphaerotilaceae</taxon>
        <taxon>Roseateles</taxon>
    </lineage>
</organism>
<reference evidence="1" key="1">
    <citation type="submission" date="2019-02" db="EMBL/GenBank/DDBJ databases">
        <title>Draft genome of the type strain Pelomonas aquatica CCUG 52575T.</title>
        <authorList>
            <person name="Gomila M."/>
            <person name="Lalucat J."/>
        </authorList>
    </citation>
    <scope>NUCLEOTIDE SEQUENCE</scope>
    <source>
        <strain evidence="1">CCUG 52575</strain>
    </source>
</reference>
<comment type="caution">
    <text evidence="1">The sequence shown here is derived from an EMBL/GenBank/DDBJ whole genome shotgun (WGS) entry which is preliminary data.</text>
</comment>